<evidence type="ECO:0000256" key="9">
    <source>
        <dbReference type="SAM" id="MobiDB-lite"/>
    </source>
</evidence>
<keyword evidence="6 8" id="KW-0460">Magnesium</keyword>
<feature type="region of interest" description="Disordered" evidence="9">
    <location>
        <begin position="361"/>
        <end position="380"/>
    </location>
</feature>
<dbReference type="GO" id="GO:0017108">
    <property type="term" value="F:5'-flap endonuclease activity"/>
    <property type="evidence" value="ECO:0007669"/>
    <property type="project" value="TreeGrafter"/>
</dbReference>
<dbReference type="GO" id="GO:0004528">
    <property type="term" value="F:phosphodiesterase I activity"/>
    <property type="evidence" value="ECO:0007669"/>
    <property type="project" value="UniProtKB-EC"/>
</dbReference>
<keyword evidence="8" id="KW-0539">Nucleus</keyword>
<keyword evidence="12" id="KW-1185">Reference proteome</keyword>
<dbReference type="PANTHER" id="PTHR15749:SF4">
    <property type="entry name" value="FANCONI-ASSOCIATED NUCLEASE 1"/>
    <property type="match status" value="1"/>
</dbReference>
<comment type="catalytic activity">
    <reaction evidence="1 8">
        <text>Hydrolytically removes 5'-nucleotides successively from the 3'-hydroxy termini of 3'-hydroxy-terminated oligonucleotides.</text>
        <dbReference type="EC" id="3.1.4.1"/>
    </reaction>
</comment>
<dbReference type="InterPro" id="IPR014883">
    <property type="entry name" value="VRR_NUC"/>
</dbReference>
<evidence type="ECO:0000256" key="4">
    <source>
        <dbReference type="ARBA" id="ARBA00022723"/>
    </source>
</evidence>
<evidence type="ECO:0000256" key="8">
    <source>
        <dbReference type="RuleBase" id="RU365033"/>
    </source>
</evidence>
<dbReference type="Gene3D" id="3.40.1350.10">
    <property type="match status" value="1"/>
</dbReference>
<evidence type="ECO:0000313" key="12">
    <source>
        <dbReference type="Proteomes" id="UP000502823"/>
    </source>
</evidence>
<dbReference type="InterPro" id="IPR033315">
    <property type="entry name" value="Fan1-like"/>
</dbReference>
<keyword evidence="3 8" id="KW-0540">Nuclease</keyword>
<dbReference type="InterPro" id="IPR049126">
    <property type="entry name" value="FAN1-like_TPR"/>
</dbReference>
<evidence type="ECO:0000256" key="3">
    <source>
        <dbReference type="ARBA" id="ARBA00022722"/>
    </source>
</evidence>
<dbReference type="GO" id="GO:0005634">
    <property type="term" value="C:nucleus"/>
    <property type="evidence" value="ECO:0007669"/>
    <property type="project" value="UniProtKB-SubCell"/>
</dbReference>
<name>A0A6L2PJL2_COPFO</name>
<keyword evidence="8" id="KW-0227">DNA damage</keyword>
<dbReference type="SMART" id="SM00990">
    <property type="entry name" value="VRR_NUC"/>
    <property type="match status" value="1"/>
</dbReference>
<reference evidence="12" key="1">
    <citation type="submission" date="2020-01" db="EMBL/GenBank/DDBJ databases">
        <title>Draft genome sequence of the Termite Coptotermes fromosanus.</title>
        <authorList>
            <person name="Itakura S."/>
            <person name="Yosikawa Y."/>
            <person name="Umezawa K."/>
        </authorList>
    </citation>
    <scope>NUCLEOTIDE SEQUENCE [LARGE SCALE GENOMIC DNA]</scope>
</reference>
<dbReference type="InterPro" id="IPR049132">
    <property type="entry name" value="FAN1-like_euk"/>
</dbReference>
<dbReference type="Pfam" id="PF21170">
    <property type="entry name" value="FAN1_TPR"/>
    <property type="match status" value="1"/>
</dbReference>
<dbReference type="InParanoid" id="A0A6L2PJL2"/>
<comment type="subcellular location">
    <subcellularLocation>
        <location evidence="8">Nucleus</location>
    </subcellularLocation>
</comment>
<dbReference type="Proteomes" id="UP000502823">
    <property type="component" value="Unassembled WGS sequence"/>
</dbReference>
<keyword evidence="8" id="KW-0234">DNA repair</keyword>
<evidence type="ECO:0000259" key="10">
    <source>
        <dbReference type="SMART" id="SM00990"/>
    </source>
</evidence>
<sequence length="1507" mass="168225">MARKSDISDGVTLPINLRKSSGVICSEKLSTHAGSVENEKEDVMIIEDGTKSQDTPVGGASRGNMSVFQSKKETLAHASEDLVRKKCSDDDITVIKHIITSPRISLSDAKRIKRDVRKLYRERYKKLCAESSESGECTQSKVDSAATRLSSLSSGNSITAKADMGVPIQNEGQHRRNDTGISCNIYQNAVLSGNTTVLSAKNAKILTRSELSKVQNKPEVVLNTVRGLTNRETAGEDSSIELKNTENILLISEKNNTNSSTTVCESEMFQAASLYRRNKLTLPSADCEVSEGKVMHTENKKTGSCSVTNKNVMPVTTPSGLMAILPSGALECQVDRDPFENFASSKISLCVRRQHAFSSGHKMSLSRPMPLQKKNSNKDIIPGQTDSFMKRQCELSSEHSVVSPSQVCASVLPHGSTFETGNTLDNKRPPPPGAKVESIANKLHYYMAILCSGSDSKEKEPCHHLSDEGQHTGFTSTNTNILVQNKKVVSETGHDQSLSVSVACKESTSTTSRQAAHVSPLCSNGESKGKEIGLSPEVKRTKTSDSTARHHSVSVLHDLEVPVSLPGSLVPCVGNTPPTQKPNSAFLSSTAEQHYMEPAVTVRKLETTQPQPCTTSSIHTEPAVTIRKLGTAQLQSCTTSGSPVACKESTSTECEQIACGATLCSSVESKAKEICTSPESKRRKISDCTVRKSTESVPNKLEVPVSSCGSSAACVGSTDNTYKQTSTVLCNIAGEDVDRTVTVSELDVAQPQSQNFKLSREISQHPRKYSLINSFEILLAGHKTPQKKSPSKKLSKSSPINYVRNNRSPYKRMYGSTSANRALKFDGCHTEKKLGSLAEPENQSSVPELFFKKECVSYFEIIIAEVLEDKDMSLVLSEEDVKVVNRFRKLEYQEKKLYIRMLSRKYTWHRVSDIKYDDINVPAAFTELEISGLITSDYSSEELEVLLNMLKLTELRILCRTFRIPSAEPKPKLIQALLQYGRSQQTISGNQRGDSRAMIKSRVTETLGHCIKLCDKGRESCRRIVRLFSLPHQNDEEDRETSKQLILLHYVKTRRVEFPTYVILKARPIFSSRDDLLRFEEASELLTGLMNALSTKRWDEAQVYGQDARERFRALLEDSVVNDQVKSLPLFIRRYSAGSVYAYAMSKAVEAFKKRKDRLSECVIILQELLCQDVYLPHCRGKWYEELALILQVQLKNYEQAAATVIEAMKDGHLNEVHQQMLSHRGSLLLCKKGIGKNLKMKLSENIKEPLKKPPSVIINAKSMQINAPGRKQVYIQENACRQEITYSSVEEYAISHYKSAGYTEGIHDEGSTIRSLFGLIFWDIIYGHPVADVFRSSYQHEPLDLRSGEFYRHRKEKIDKRLENLCKWDMKYVQHFMEKMFKENQGKESVVNWQRLWNLQKIVGLINCIGVQVLSKILERLVKNYRAVCSGFPDLLVWNPHSSKYKFVEVKGPGDRLSVAQCMWLTYLTKCNANAEVCYVATTGAKKQKLKMGNVPDDEEEVCLSC</sequence>
<dbReference type="GO" id="GO:0070336">
    <property type="term" value="F:flap-structured DNA binding"/>
    <property type="evidence" value="ECO:0007669"/>
    <property type="project" value="TreeGrafter"/>
</dbReference>
<evidence type="ECO:0000256" key="5">
    <source>
        <dbReference type="ARBA" id="ARBA00022801"/>
    </source>
</evidence>
<dbReference type="InterPro" id="IPR011856">
    <property type="entry name" value="tRNA_endonuc-like_dom_sf"/>
</dbReference>
<accession>A0A6L2PJL2</accession>
<evidence type="ECO:0000256" key="7">
    <source>
        <dbReference type="ARBA" id="ARBA00023211"/>
    </source>
</evidence>
<keyword evidence="4 8" id="KW-0479">Metal-binding</keyword>
<evidence type="ECO:0000256" key="6">
    <source>
        <dbReference type="ARBA" id="ARBA00022842"/>
    </source>
</evidence>
<dbReference type="InterPro" id="IPR049125">
    <property type="entry name" value="FAN1-like_WH"/>
</dbReference>
<dbReference type="OrthoDB" id="76364at2759"/>
<proteinExistence type="inferred from homology"/>
<dbReference type="Pfam" id="PF21315">
    <property type="entry name" value="FAN1_HTH"/>
    <property type="match status" value="1"/>
</dbReference>
<evidence type="ECO:0000256" key="1">
    <source>
        <dbReference type="ARBA" id="ARBA00000983"/>
    </source>
</evidence>
<comment type="cofactor">
    <cofactor evidence="8">
        <name>Mg(2+)</name>
        <dbReference type="ChEBI" id="CHEBI:18420"/>
    </cofactor>
    <cofactor evidence="8">
        <name>Mn(2+)</name>
        <dbReference type="ChEBI" id="CHEBI:29035"/>
    </cofactor>
</comment>
<dbReference type="GO" id="GO:0036297">
    <property type="term" value="P:interstrand cross-link repair"/>
    <property type="evidence" value="ECO:0007669"/>
    <property type="project" value="InterPro"/>
</dbReference>
<dbReference type="CDD" id="cd22326">
    <property type="entry name" value="FAN1-like"/>
    <property type="match status" value="1"/>
</dbReference>
<feature type="domain" description="VRR-NUC" evidence="10">
    <location>
        <begin position="1369"/>
        <end position="1483"/>
    </location>
</feature>
<protein>
    <recommendedName>
        <fullName evidence="8">Fanconi-associated nuclease</fullName>
        <ecNumber evidence="8">3.1.4.1</ecNumber>
    </recommendedName>
</protein>
<dbReference type="EMBL" id="BLKM01007452">
    <property type="protein sequence ID" value="GFG30658.1"/>
    <property type="molecule type" value="Genomic_DNA"/>
</dbReference>
<dbReference type="PANTHER" id="PTHR15749">
    <property type="entry name" value="FANCONI-ASSOCIATED NUCLEASE 1"/>
    <property type="match status" value="1"/>
</dbReference>
<keyword evidence="7 8" id="KW-0464">Manganese</keyword>
<comment type="function">
    <text evidence="8">Nuclease required for the repair of DNA interstrand cross-links (ICL). Acts as a 5'-3' exonuclease that anchors at a cut end of DNA and cleaves DNA successively at every third nucleotide, allowing to excise an ICL from one strand through flanking incisions.</text>
</comment>
<organism evidence="11 12">
    <name type="scientific">Coptotermes formosanus</name>
    <name type="common">Formosan subterranean termite</name>
    <dbReference type="NCBI Taxonomy" id="36987"/>
    <lineage>
        <taxon>Eukaryota</taxon>
        <taxon>Metazoa</taxon>
        <taxon>Ecdysozoa</taxon>
        <taxon>Arthropoda</taxon>
        <taxon>Hexapoda</taxon>
        <taxon>Insecta</taxon>
        <taxon>Pterygota</taxon>
        <taxon>Neoptera</taxon>
        <taxon>Polyneoptera</taxon>
        <taxon>Dictyoptera</taxon>
        <taxon>Blattodea</taxon>
        <taxon>Blattoidea</taxon>
        <taxon>Termitoidae</taxon>
        <taxon>Rhinotermitidae</taxon>
        <taxon>Coptotermes</taxon>
    </lineage>
</organism>
<evidence type="ECO:0000256" key="2">
    <source>
        <dbReference type="ARBA" id="ARBA00005533"/>
    </source>
</evidence>
<dbReference type="GO" id="GO:0008409">
    <property type="term" value="F:5'-3' exonuclease activity"/>
    <property type="evidence" value="ECO:0007669"/>
    <property type="project" value="TreeGrafter"/>
</dbReference>
<evidence type="ECO:0000313" key="11">
    <source>
        <dbReference type="EMBL" id="GFG30658.1"/>
    </source>
</evidence>
<gene>
    <name evidence="11" type="ORF">Cfor_12276</name>
</gene>
<comment type="caution">
    <text evidence="11">The sequence shown here is derived from an EMBL/GenBank/DDBJ whole genome shotgun (WGS) entry which is preliminary data.</text>
</comment>
<dbReference type="GO" id="GO:0046872">
    <property type="term" value="F:metal ion binding"/>
    <property type="evidence" value="ECO:0007669"/>
    <property type="project" value="UniProtKB-KW"/>
</dbReference>
<comment type="similarity">
    <text evidence="2 8">Belongs to the FAN1 family.</text>
</comment>
<dbReference type="Pfam" id="PF08774">
    <property type="entry name" value="VRR_NUC"/>
    <property type="match status" value="1"/>
</dbReference>
<dbReference type="EC" id="3.1.4.1" evidence="8"/>
<keyword evidence="5 8" id="KW-0378">Hydrolase</keyword>